<feature type="domain" description="CAAX prenyl protease 2/Lysostaphin resistance protein A-like" evidence="2">
    <location>
        <begin position="128"/>
        <end position="236"/>
    </location>
</feature>
<feature type="transmembrane region" description="Helical" evidence="1">
    <location>
        <begin position="249"/>
        <end position="269"/>
    </location>
</feature>
<name>A0ABW4T5K6_9ACTN</name>
<feature type="transmembrane region" description="Helical" evidence="1">
    <location>
        <begin position="125"/>
        <end position="142"/>
    </location>
</feature>
<feature type="transmembrane region" description="Helical" evidence="1">
    <location>
        <begin position="163"/>
        <end position="182"/>
    </location>
</feature>
<keyword evidence="1" id="KW-0472">Membrane</keyword>
<feature type="transmembrane region" description="Helical" evidence="1">
    <location>
        <begin position="92"/>
        <end position="113"/>
    </location>
</feature>
<dbReference type="GO" id="GO:0016787">
    <property type="term" value="F:hydrolase activity"/>
    <property type="evidence" value="ECO:0007669"/>
    <property type="project" value="UniProtKB-KW"/>
</dbReference>
<reference evidence="4" key="1">
    <citation type="journal article" date="2019" name="Int. J. Syst. Evol. Microbiol.">
        <title>The Global Catalogue of Microorganisms (GCM) 10K type strain sequencing project: providing services to taxonomists for standard genome sequencing and annotation.</title>
        <authorList>
            <consortium name="The Broad Institute Genomics Platform"/>
            <consortium name="The Broad Institute Genome Sequencing Center for Infectious Disease"/>
            <person name="Wu L."/>
            <person name="Ma J."/>
        </authorList>
    </citation>
    <scope>NUCLEOTIDE SEQUENCE [LARGE SCALE GENOMIC DNA]</scope>
    <source>
        <strain evidence="4">ICMP 6774ER</strain>
    </source>
</reference>
<dbReference type="EC" id="3.4.-.-" evidence="3"/>
<feature type="transmembrane region" description="Helical" evidence="1">
    <location>
        <begin position="194"/>
        <end position="217"/>
    </location>
</feature>
<evidence type="ECO:0000313" key="4">
    <source>
        <dbReference type="Proteomes" id="UP001597368"/>
    </source>
</evidence>
<dbReference type="EMBL" id="JBHUFV010000051">
    <property type="protein sequence ID" value="MFD1936718.1"/>
    <property type="molecule type" value="Genomic_DNA"/>
</dbReference>
<organism evidence="3 4">
    <name type="scientific">Nonomuraea mangrovi</name>
    <dbReference type="NCBI Taxonomy" id="2316207"/>
    <lineage>
        <taxon>Bacteria</taxon>
        <taxon>Bacillati</taxon>
        <taxon>Actinomycetota</taxon>
        <taxon>Actinomycetes</taxon>
        <taxon>Streptosporangiales</taxon>
        <taxon>Streptosporangiaceae</taxon>
        <taxon>Nonomuraea</taxon>
    </lineage>
</organism>
<feature type="transmembrane region" description="Helical" evidence="1">
    <location>
        <begin position="224"/>
        <end position="243"/>
    </location>
</feature>
<accession>A0ABW4T5K6</accession>
<dbReference type="Pfam" id="PF02517">
    <property type="entry name" value="Rce1-like"/>
    <property type="match status" value="1"/>
</dbReference>
<proteinExistence type="predicted"/>
<dbReference type="InterPro" id="IPR003675">
    <property type="entry name" value="Rce1/LyrA-like_dom"/>
</dbReference>
<protein>
    <submittedName>
        <fullName evidence="3">CPBP family intramembrane glutamic endopeptidase</fullName>
        <ecNumber evidence="3">3.4.-.-</ecNumber>
    </submittedName>
</protein>
<keyword evidence="1" id="KW-1133">Transmembrane helix</keyword>
<dbReference type="Proteomes" id="UP001597368">
    <property type="component" value="Unassembled WGS sequence"/>
</dbReference>
<keyword evidence="4" id="KW-1185">Reference proteome</keyword>
<gene>
    <name evidence="3" type="ORF">ACFSKW_35130</name>
</gene>
<dbReference type="InterPro" id="IPR042150">
    <property type="entry name" value="MmRce1-like"/>
</dbReference>
<dbReference type="PANTHER" id="PTHR35797:SF1">
    <property type="entry name" value="PROTEASE"/>
    <property type="match status" value="1"/>
</dbReference>
<evidence type="ECO:0000259" key="2">
    <source>
        <dbReference type="Pfam" id="PF02517"/>
    </source>
</evidence>
<dbReference type="RefSeq" id="WP_379577252.1">
    <property type="nucleotide sequence ID" value="NZ_JBHUFV010000051.1"/>
</dbReference>
<keyword evidence="1" id="KW-0812">Transmembrane</keyword>
<dbReference type="PANTHER" id="PTHR35797">
    <property type="entry name" value="PROTEASE-RELATED"/>
    <property type="match status" value="1"/>
</dbReference>
<feature type="transmembrane region" description="Helical" evidence="1">
    <location>
        <begin position="49"/>
        <end position="71"/>
    </location>
</feature>
<sequence>MTLAAPHPLSRARALLTRHPLIAFFGLCFVPVWAYELVGILVFDLPVAPWMFVTPFLGPTLAAVLVTWAGRGRAGVRALFGEVVRWRVPGRWYLAVCLGLPVILMACVLPLPGAWQHAGPVGSEVLPWLLGFGIVLVLGGPLGEEPGWRCFAHQHLQQRFGPVRGALLLGLLWGLWHAPLSLIEGYNHAGADLIGMAVPFAAFLIFTIAISIPLAWLANHTRSGVLAILAHTFLNASLLPVFFPGVDNSLSYLVVQDVVFGALAVALIVTTRGRLGRPE</sequence>
<evidence type="ECO:0000256" key="1">
    <source>
        <dbReference type="SAM" id="Phobius"/>
    </source>
</evidence>
<keyword evidence="3" id="KW-0378">Hydrolase</keyword>
<evidence type="ECO:0000313" key="3">
    <source>
        <dbReference type="EMBL" id="MFD1936718.1"/>
    </source>
</evidence>
<feature type="transmembrane region" description="Helical" evidence="1">
    <location>
        <begin position="21"/>
        <end position="43"/>
    </location>
</feature>
<comment type="caution">
    <text evidence="3">The sequence shown here is derived from an EMBL/GenBank/DDBJ whole genome shotgun (WGS) entry which is preliminary data.</text>
</comment>